<evidence type="ECO:0000313" key="9">
    <source>
        <dbReference type="EMBL" id="ROP38565.1"/>
    </source>
</evidence>
<dbReference type="AlphaFoldDB" id="A0A3N1H7Q7"/>
<dbReference type="InterPro" id="IPR004872">
    <property type="entry name" value="Lipoprotein_NlpA"/>
</dbReference>
<dbReference type="EMBL" id="RJKM01000001">
    <property type="protein sequence ID" value="ROP38565.1"/>
    <property type="molecule type" value="Genomic_DNA"/>
</dbReference>
<keyword evidence="2 8" id="KW-0732">Signal</keyword>
<dbReference type="Pfam" id="PF03180">
    <property type="entry name" value="Lipoprotein_9"/>
    <property type="match status" value="1"/>
</dbReference>
<comment type="similarity">
    <text evidence="6">Belongs to the nlpA lipoprotein family.</text>
</comment>
<reference evidence="9 10" key="1">
    <citation type="submission" date="2018-11" db="EMBL/GenBank/DDBJ databases">
        <title>Sequencing the genomes of 1000 actinobacteria strains.</title>
        <authorList>
            <person name="Klenk H.-P."/>
        </authorList>
    </citation>
    <scope>NUCLEOTIDE SEQUENCE [LARGE SCALE GENOMIC DNA]</scope>
    <source>
        <strain evidence="9 10">DSM 44231</strain>
    </source>
</reference>
<dbReference type="PANTHER" id="PTHR30429">
    <property type="entry name" value="D-METHIONINE-BINDING LIPOPROTEIN METQ"/>
    <property type="match status" value="1"/>
</dbReference>
<keyword evidence="3" id="KW-0472">Membrane</keyword>
<keyword evidence="4" id="KW-0564">Palmitate</keyword>
<feature type="chain" id="PRO_5039407543" description="Lipoprotein" evidence="8">
    <location>
        <begin position="25"/>
        <end position="268"/>
    </location>
</feature>
<evidence type="ECO:0000256" key="3">
    <source>
        <dbReference type="ARBA" id="ARBA00023136"/>
    </source>
</evidence>
<evidence type="ECO:0000256" key="6">
    <source>
        <dbReference type="PIRNR" id="PIRNR002854"/>
    </source>
</evidence>
<evidence type="ECO:0000256" key="5">
    <source>
        <dbReference type="ARBA" id="ARBA00023288"/>
    </source>
</evidence>
<evidence type="ECO:0000256" key="7">
    <source>
        <dbReference type="PIRSR" id="PIRSR002854-1"/>
    </source>
</evidence>
<dbReference type="PROSITE" id="PS51257">
    <property type="entry name" value="PROKAR_LIPOPROTEIN"/>
    <property type="match status" value="1"/>
</dbReference>
<comment type="subcellular location">
    <subcellularLocation>
        <location evidence="1">Membrane</location>
        <topology evidence="1">Lipid-anchor</topology>
    </subcellularLocation>
</comment>
<protein>
    <recommendedName>
        <fullName evidence="6">Lipoprotein</fullName>
    </recommendedName>
</protein>
<dbReference type="Gene3D" id="3.40.190.10">
    <property type="entry name" value="Periplasmic binding protein-like II"/>
    <property type="match status" value="2"/>
</dbReference>
<feature type="lipid moiety-binding region" description="S-diacylglycerol cysteine" evidence="7">
    <location>
        <position position="17"/>
    </location>
</feature>
<dbReference type="OrthoDB" id="9812878at2"/>
<evidence type="ECO:0000256" key="4">
    <source>
        <dbReference type="ARBA" id="ARBA00023139"/>
    </source>
</evidence>
<comment type="caution">
    <text evidence="9">The sequence shown here is derived from an EMBL/GenBank/DDBJ whole genome shotgun (WGS) entry which is preliminary data.</text>
</comment>
<organism evidence="9 10">
    <name type="scientific">Saccharothrix texasensis</name>
    <dbReference type="NCBI Taxonomy" id="103734"/>
    <lineage>
        <taxon>Bacteria</taxon>
        <taxon>Bacillati</taxon>
        <taxon>Actinomycetota</taxon>
        <taxon>Actinomycetes</taxon>
        <taxon>Pseudonocardiales</taxon>
        <taxon>Pseudonocardiaceae</taxon>
        <taxon>Saccharothrix</taxon>
    </lineage>
</organism>
<evidence type="ECO:0000256" key="8">
    <source>
        <dbReference type="SAM" id="SignalP"/>
    </source>
</evidence>
<dbReference type="Proteomes" id="UP000268727">
    <property type="component" value="Unassembled WGS sequence"/>
</dbReference>
<dbReference type="CDD" id="cd13597">
    <property type="entry name" value="PBP2_lipoprotein_Tp32"/>
    <property type="match status" value="1"/>
</dbReference>
<keyword evidence="5 6" id="KW-0449">Lipoprotein</keyword>
<dbReference type="SUPFAM" id="SSF53850">
    <property type="entry name" value="Periplasmic binding protein-like II"/>
    <property type="match status" value="1"/>
</dbReference>
<dbReference type="PIRSF" id="PIRSF002854">
    <property type="entry name" value="MetQ"/>
    <property type="match status" value="1"/>
</dbReference>
<keyword evidence="10" id="KW-1185">Reference proteome</keyword>
<dbReference type="GO" id="GO:0016020">
    <property type="term" value="C:membrane"/>
    <property type="evidence" value="ECO:0007669"/>
    <property type="project" value="UniProtKB-SubCell"/>
</dbReference>
<evidence type="ECO:0000313" key="10">
    <source>
        <dbReference type="Proteomes" id="UP000268727"/>
    </source>
</evidence>
<name>A0A3N1H7Q7_9PSEU</name>
<gene>
    <name evidence="9" type="ORF">EDD40_3923</name>
</gene>
<dbReference type="PANTHER" id="PTHR30429:SF0">
    <property type="entry name" value="METHIONINE-BINDING LIPOPROTEIN METQ"/>
    <property type="match status" value="1"/>
</dbReference>
<evidence type="ECO:0000256" key="2">
    <source>
        <dbReference type="ARBA" id="ARBA00022729"/>
    </source>
</evidence>
<dbReference type="RefSeq" id="WP_123744186.1">
    <property type="nucleotide sequence ID" value="NZ_RJKM01000001.1"/>
</dbReference>
<sequence>MRIRAALLAVLLTAVGCGSGDTGAASDPGAPLKVGVSPVPHAQVLQYVADNLAAAKGLEIEVVEFTDYVQPNTALVDGSLDANYFQTVPYLDTFKAESGATLEWIGPVHLEPLGLYSKKHKSLADLPSGARVAVANDATNEARGLQLLQANGLIKLAPGKEKTATVRDVAENPRGLEFVELEAAQLPRSLDDTDASVINGNYAIDAGLKPASDALALEKAEGNPNANGLVTRSELKDDPRIKDLLALLQSQEVKDYIKTTFSGSVLPV</sequence>
<feature type="signal peptide" evidence="8">
    <location>
        <begin position="1"/>
        <end position="24"/>
    </location>
</feature>
<evidence type="ECO:0000256" key="1">
    <source>
        <dbReference type="ARBA" id="ARBA00004635"/>
    </source>
</evidence>
<proteinExistence type="inferred from homology"/>
<accession>A0A3N1H7Q7</accession>